<feature type="compositionally biased region" description="Gly residues" evidence="4">
    <location>
        <begin position="266"/>
        <end position="279"/>
    </location>
</feature>
<dbReference type="SMART" id="SM00945">
    <property type="entry name" value="ProQ"/>
    <property type="match status" value="1"/>
</dbReference>
<accession>A0A2N8L0V0</accession>
<dbReference type="PANTHER" id="PTHR38106">
    <property type="entry name" value="RNA CHAPERONE PROQ"/>
    <property type="match status" value="1"/>
</dbReference>
<gene>
    <name evidence="6" type="ORF">C1O66_18595</name>
</gene>
<keyword evidence="2" id="KW-0694">RNA-binding</keyword>
<feature type="region of interest" description="Disordered" evidence="4">
    <location>
        <begin position="212"/>
        <end position="279"/>
    </location>
</feature>
<dbReference type="GO" id="GO:0005829">
    <property type="term" value="C:cytosol"/>
    <property type="evidence" value="ECO:0007669"/>
    <property type="project" value="TreeGrafter"/>
</dbReference>
<feature type="domain" description="ProQ/FinO" evidence="5">
    <location>
        <begin position="54"/>
        <end position="163"/>
    </location>
</feature>
<dbReference type="GO" id="GO:0034057">
    <property type="term" value="F:RNA strand-exchange activity"/>
    <property type="evidence" value="ECO:0007669"/>
    <property type="project" value="InterPro"/>
</dbReference>
<dbReference type="OrthoDB" id="9180746at2"/>
<dbReference type="InterPro" id="IPR036442">
    <property type="entry name" value="ProQ/FinO_sf"/>
</dbReference>
<dbReference type="InterPro" id="IPR023529">
    <property type="entry name" value="ProQ"/>
</dbReference>
<feature type="compositionally biased region" description="Low complexity" evidence="4">
    <location>
        <begin position="10"/>
        <end position="46"/>
    </location>
</feature>
<evidence type="ECO:0000313" key="6">
    <source>
        <dbReference type="EMBL" id="PND39340.1"/>
    </source>
</evidence>
<dbReference type="PANTHER" id="PTHR38106:SF1">
    <property type="entry name" value="RNA CHAPERONE PROQ"/>
    <property type="match status" value="1"/>
</dbReference>
<dbReference type="GO" id="GO:0033592">
    <property type="term" value="F:RNA strand annealing activity"/>
    <property type="evidence" value="ECO:0007669"/>
    <property type="project" value="InterPro"/>
</dbReference>
<evidence type="ECO:0000256" key="4">
    <source>
        <dbReference type="SAM" id="MobiDB-lite"/>
    </source>
</evidence>
<dbReference type="AlphaFoldDB" id="A0A2N8L0V0"/>
<dbReference type="EMBL" id="POSP01000003">
    <property type="protein sequence ID" value="PND39340.1"/>
    <property type="molecule type" value="Genomic_DNA"/>
</dbReference>
<name>A0A2N8L0V0_9BURK</name>
<evidence type="ECO:0000259" key="5">
    <source>
        <dbReference type="SMART" id="SM00945"/>
    </source>
</evidence>
<dbReference type="InterPro" id="IPR016103">
    <property type="entry name" value="ProQ/FinO"/>
</dbReference>
<evidence type="ECO:0000313" key="7">
    <source>
        <dbReference type="Proteomes" id="UP000235916"/>
    </source>
</evidence>
<dbReference type="SUPFAM" id="SSF48657">
    <property type="entry name" value="FinO-like"/>
    <property type="match status" value="1"/>
</dbReference>
<dbReference type="RefSeq" id="WP_102769258.1">
    <property type="nucleotide sequence ID" value="NZ_POSP01000003.1"/>
</dbReference>
<feature type="compositionally biased region" description="Basic and acidic residues" evidence="4">
    <location>
        <begin position="212"/>
        <end position="262"/>
    </location>
</feature>
<evidence type="ECO:0000256" key="1">
    <source>
        <dbReference type="ARBA" id="ARBA00022490"/>
    </source>
</evidence>
<keyword evidence="3" id="KW-0143">Chaperone</keyword>
<dbReference type="Gene3D" id="1.10.1710.10">
    <property type="entry name" value="ProQ/FinO domain"/>
    <property type="match status" value="1"/>
</dbReference>
<evidence type="ECO:0000256" key="3">
    <source>
        <dbReference type="ARBA" id="ARBA00023186"/>
    </source>
</evidence>
<dbReference type="Pfam" id="PF04352">
    <property type="entry name" value="ProQ"/>
    <property type="match status" value="1"/>
</dbReference>
<proteinExistence type="predicted"/>
<dbReference type="Proteomes" id="UP000235916">
    <property type="component" value="Unassembled WGS sequence"/>
</dbReference>
<sequence length="279" mass="29675">MNDIPDSTQTPTTDAAEAPPVAPVADASPVSEAAPAETPAAAAPASEAPAAQAAEMSPAVCAAQLKALFPALFSGPFKPLKLRVQADIQARAPGQFTKAQLSAFLRRYTGNTGYLIALGKATQRFDLDGQPAGELSEEHRAAAREELARRRGLQQERLAAEQAERDLAQTQRRNRAGLLYDFERTTLTLPNFCVLKGVSPEELPALLDQARAERAEAPVREPREAPGRRDGREARDPRSAPRSPRGDGRTEGRPGARRDGPRRPGGPSGAGRGKPSGGR</sequence>
<organism evidence="6 7">
    <name type="scientific">Kinneretia aquatilis</name>
    <dbReference type="NCBI Taxonomy" id="2070761"/>
    <lineage>
        <taxon>Bacteria</taxon>
        <taxon>Pseudomonadati</taxon>
        <taxon>Pseudomonadota</taxon>
        <taxon>Betaproteobacteria</taxon>
        <taxon>Burkholderiales</taxon>
        <taxon>Sphaerotilaceae</taxon>
        <taxon>Roseateles</taxon>
    </lineage>
</organism>
<keyword evidence="7" id="KW-1185">Reference proteome</keyword>
<evidence type="ECO:0000256" key="2">
    <source>
        <dbReference type="ARBA" id="ARBA00022884"/>
    </source>
</evidence>
<dbReference type="GO" id="GO:0010608">
    <property type="term" value="P:post-transcriptional regulation of gene expression"/>
    <property type="evidence" value="ECO:0007669"/>
    <property type="project" value="InterPro"/>
</dbReference>
<protein>
    <submittedName>
        <fullName evidence="6">Prop effector ProQ</fullName>
    </submittedName>
</protein>
<comment type="caution">
    <text evidence="6">The sequence shown here is derived from an EMBL/GenBank/DDBJ whole genome shotgun (WGS) entry which is preliminary data.</text>
</comment>
<feature type="region of interest" description="Disordered" evidence="4">
    <location>
        <begin position="1"/>
        <end position="46"/>
    </location>
</feature>
<keyword evidence="1" id="KW-0963">Cytoplasm</keyword>
<reference evidence="6 7" key="1">
    <citation type="submission" date="2018-01" db="EMBL/GenBank/DDBJ databases">
        <title>Draft genome sequence of Paucibacter aquatile CR182 isolated from freshwater of the Nakdong River.</title>
        <authorList>
            <person name="Choi A."/>
            <person name="Chung E.J."/>
        </authorList>
    </citation>
    <scope>NUCLEOTIDE SEQUENCE [LARGE SCALE GENOMIC DNA]</scope>
    <source>
        <strain evidence="6 7">CR182</strain>
    </source>
</reference>